<dbReference type="RefSeq" id="WP_109596625.1">
    <property type="nucleotide sequence ID" value="NZ_BONA01000029.1"/>
</dbReference>
<dbReference type="Proteomes" id="UP000245697">
    <property type="component" value="Unassembled WGS sequence"/>
</dbReference>
<evidence type="ECO:0000313" key="2">
    <source>
        <dbReference type="EMBL" id="PWK44210.1"/>
    </source>
</evidence>
<sequence>MTTSHTRFSSWGILAASALATAATTLGPAVPAHADPRVFTAKVTVDNQTSEKFDVVWQEATDGEFVTYANDELPAHSSDWLRTTANVDQGGTSGGIKYKTENGGNVVIYWNNPYEEDNVYSCHVPDGMECSWDDNGLYETEVTFTITPE</sequence>
<organism evidence="2 3">
    <name type="scientific">Actinoplanes xinjiangensis</name>
    <dbReference type="NCBI Taxonomy" id="512350"/>
    <lineage>
        <taxon>Bacteria</taxon>
        <taxon>Bacillati</taxon>
        <taxon>Actinomycetota</taxon>
        <taxon>Actinomycetes</taxon>
        <taxon>Micromonosporales</taxon>
        <taxon>Micromonosporaceae</taxon>
        <taxon>Actinoplanes</taxon>
    </lineage>
</organism>
<accession>A0A316FAI3</accession>
<comment type="caution">
    <text evidence="2">The sequence shown here is derived from an EMBL/GenBank/DDBJ whole genome shotgun (WGS) entry which is preliminary data.</text>
</comment>
<feature type="chain" id="PRO_5016275251" description="Crystal protein ET79" evidence="1">
    <location>
        <begin position="35"/>
        <end position="149"/>
    </location>
</feature>
<reference evidence="2 3" key="1">
    <citation type="submission" date="2018-05" db="EMBL/GenBank/DDBJ databases">
        <title>Genomic Encyclopedia of Archaeal and Bacterial Type Strains, Phase II (KMG-II): from individual species to whole genera.</title>
        <authorList>
            <person name="Goeker M."/>
        </authorList>
    </citation>
    <scope>NUCLEOTIDE SEQUENCE [LARGE SCALE GENOMIC DNA]</scope>
    <source>
        <strain evidence="2 3">DSM 45184</strain>
    </source>
</reference>
<keyword evidence="1" id="KW-0732">Signal</keyword>
<protein>
    <recommendedName>
        <fullName evidence="4">Crystal protein ET79</fullName>
    </recommendedName>
</protein>
<dbReference type="Gene3D" id="2.60.270.50">
    <property type="match status" value="1"/>
</dbReference>
<evidence type="ECO:0008006" key="4">
    <source>
        <dbReference type="Google" id="ProtNLM"/>
    </source>
</evidence>
<evidence type="ECO:0000313" key="3">
    <source>
        <dbReference type="Proteomes" id="UP000245697"/>
    </source>
</evidence>
<gene>
    <name evidence="2" type="ORF">BC793_11285</name>
</gene>
<evidence type="ECO:0000256" key="1">
    <source>
        <dbReference type="SAM" id="SignalP"/>
    </source>
</evidence>
<proteinExistence type="predicted"/>
<dbReference type="EMBL" id="QGGR01000012">
    <property type="protein sequence ID" value="PWK44210.1"/>
    <property type="molecule type" value="Genomic_DNA"/>
</dbReference>
<dbReference type="OrthoDB" id="3872072at2"/>
<name>A0A316FAI3_9ACTN</name>
<dbReference type="AlphaFoldDB" id="A0A316FAI3"/>
<feature type="signal peptide" evidence="1">
    <location>
        <begin position="1"/>
        <end position="34"/>
    </location>
</feature>
<keyword evidence="3" id="KW-1185">Reference proteome</keyword>